<accession>A0A4R4KPL8</accession>
<feature type="transmembrane region" description="Helical" evidence="1">
    <location>
        <begin position="12"/>
        <end position="38"/>
    </location>
</feature>
<keyword evidence="1" id="KW-0812">Transmembrane</keyword>
<feature type="transmembrane region" description="Helical" evidence="1">
    <location>
        <begin position="63"/>
        <end position="81"/>
    </location>
</feature>
<dbReference type="EMBL" id="SMJU01000001">
    <property type="protein sequence ID" value="TDB68856.1"/>
    <property type="molecule type" value="Genomic_DNA"/>
</dbReference>
<protein>
    <submittedName>
        <fullName evidence="2">DUF2975 domain-containing protein</fullName>
    </submittedName>
</protein>
<keyword evidence="3" id="KW-1185">Reference proteome</keyword>
<dbReference type="OrthoDB" id="672524at2"/>
<dbReference type="Proteomes" id="UP000295706">
    <property type="component" value="Unassembled WGS sequence"/>
</dbReference>
<keyword evidence="1" id="KW-1133">Transmembrane helix</keyword>
<dbReference type="RefSeq" id="WP_132113373.1">
    <property type="nucleotide sequence ID" value="NZ_SMJU01000001.1"/>
</dbReference>
<keyword evidence="1" id="KW-0472">Membrane</keyword>
<sequence>MKTEHILFGLRIVAWAVFLGAIVRTALMIGYIIAIFVFPDNPIKNNAQPSDLAAFQQTHEVEFWMLMSLIIAIALLHIQLWEKIKDALETIKISNPFTVQMATLFEKTAYLLISIWVVSFIGSIYFRQVSKRTEGLEQIIDRISVGMVDGGGFDAGGVYLLNAGIVYIISQIFRRGIEMQQENDLTI</sequence>
<dbReference type="InterPro" id="IPR021354">
    <property type="entry name" value="DUF2975"/>
</dbReference>
<reference evidence="2 3" key="1">
    <citation type="submission" date="2019-02" db="EMBL/GenBank/DDBJ databases">
        <title>Arundinibacter roseus gen. nov., sp. nov., a new member of the family Cytophagaceae.</title>
        <authorList>
            <person name="Szuroczki S."/>
            <person name="Khayer B."/>
            <person name="Sproer C."/>
            <person name="Toumi M."/>
            <person name="Szabo A."/>
            <person name="Felfoldi T."/>
            <person name="Schumann P."/>
            <person name="Toth E."/>
        </authorList>
    </citation>
    <scope>NUCLEOTIDE SEQUENCE [LARGE SCALE GENOMIC DNA]</scope>
    <source>
        <strain evidence="2 3">DMA-k-7a</strain>
    </source>
</reference>
<dbReference type="AlphaFoldDB" id="A0A4R4KPL8"/>
<evidence type="ECO:0000313" key="3">
    <source>
        <dbReference type="Proteomes" id="UP000295706"/>
    </source>
</evidence>
<feature type="transmembrane region" description="Helical" evidence="1">
    <location>
        <begin position="156"/>
        <end position="173"/>
    </location>
</feature>
<evidence type="ECO:0000313" key="2">
    <source>
        <dbReference type="EMBL" id="TDB68856.1"/>
    </source>
</evidence>
<dbReference type="Pfam" id="PF11188">
    <property type="entry name" value="DUF2975"/>
    <property type="match status" value="1"/>
</dbReference>
<proteinExistence type="predicted"/>
<name>A0A4R4KPL8_9BACT</name>
<evidence type="ECO:0000256" key="1">
    <source>
        <dbReference type="SAM" id="Phobius"/>
    </source>
</evidence>
<organism evidence="2 3">
    <name type="scientific">Arundinibacter roseus</name>
    <dbReference type="NCBI Taxonomy" id="2070510"/>
    <lineage>
        <taxon>Bacteria</taxon>
        <taxon>Pseudomonadati</taxon>
        <taxon>Bacteroidota</taxon>
        <taxon>Cytophagia</taxon>
        <taxon>Cytophagales</taxon>
        <taxon>Spirosomataceae</taxon>
        <taxon>Arundinibacter</taxon>
    </lineage>
</organism>
<feature type="transmembrane region" description="Helical" evidence="1">
    <location>
        <begin position="109"/>
        <end position="126"/>
    </location>
</feature>
<gene>
    <name evidence="2" type="ORF">EZE20_00480</name>
</gene>
<comment type="caution">
    <text evidence="2">The sequence shown here is derived from an EMBL/GenBank/DDBJ whole genome shotgun (WGS) entry which is preliminary data.</text>
</comment>